<feature type="compositionally biased region" description="Acidic residues" evidence="1">
    <location>
        <begin position="226"/>
        <end position="236"/>
    </location>
</feature>
<evidence type="ECO:0000313" key="2">
    <source>
        <dbReference type="EMBL" id="KAJ1253704.1"/>
    </source>
</evidence>
<comment type="caution">
    <text evidence="2">The sequence shown here is derived from an EMBL/GenBank/DDBJ whole genome shotgun (WGS) entry which is preliminary data.</text>
</comment>
<dbReference type="EMBL" id="MU630828">
    <property type="protein sequence ID" value="KAJ1253704.1"/>
    <property type="molecule type" value="Genomic_DNA"/>
</dbReference>
<accession>A0A9W8CC46</accession>
<proteinExistence type="predicted"/>
<dbReference type="OrthoDB" id="692706at2759"/>
<evidence type="ECO:0000313" key="3">
    <source>
        <dbReference type="Proteomes" id="UP001164776"/>
    </source>
</evidence>
<gene>
    <name evidence="2" type="ORF">BS78_K209700</name>
</gene>
<feature type="compositionally biased region" description="Basic residues" evidence="1">
    <location>
        <begin position="270"/>
        <end position="280"/>
    </location>
</feature>
<evidence type="ECO:0008006" key="4">
    <source>
        <dbReference type="Google" id="ProtNLM"/>
    </source>
</evidence>
<feature type="compositionally biased region" description="Basic and acidic residues" evidence="1">
    <location>
        <begin position="237"/>
        <end position="254"/>
    </location>
</feature>
<feature type="region of interest" description="Disordered" evidence="1">
    <location>
        <begin position="132"/>
        <end position="182"/>
    </location>
</feature>
<feature type="compositionally biased region" description="Low complexity" evidence="1">
    <location>
        <begin position="147"/>
        <end position="158"/>
    </location>
</feature>
<protein>
    <recommendedName>
        <fullName evidence="4">PB1 domain-containing protein</fullName>
    </recommendedName>
</protein>
<evidence type="ECO:0000256" key="1">
    <source>
        <dbReference type="SAM" id="MobiDB-lite"/>
    </source>
</evidence>
<feature type="compositionally biased region" description="Acidic residues" evidence="1">
    <location>
        <begin position="205"/>
        <end position="218"/>
    </location>
</feature>
<name>A0A9W8CC46_9POAL</name>
<sequence length="310" mass="35451">MAESGGRPTWLPDGMDPHMSFLLKIRVVGTNDRLRWYSDSKVVDFDTMNFKDLLDEFLEMYRCRYGEVPKLFYFCRETMSNIEILSDNDIVEMFAKSSATKICMLTLAYHYPDEKVPAIPLCDSPAKRVDVPLTPRMTAPGPYEVDPSQATSSQPPTSKCNTEPTNEEPDDSYLVNPEPENEHVGMDEDEIFAEVGPKAATKDADLDDDYFPSTDFESDTDHDGCNDEESEDDEMVEDKVTPKFEDITWDKDDPPMTVKKNPHPHTCNSTRRHGKVKGATKHWVAEKVKDWLVENNKLGPKELQRRIKEK</sequence>
<organism evidence="2 3">
    <name type="scientific">Paspalum vaginatum</name>
    <name type="common">seashore paspalum</name>
    <dbReference type="NCBI Taxonomy" id="158149"/>
    <lineage>
        <taxon>Eukaryota</taxon>
        <taxon>Viridiplantae</taxon>
        <taxon>Streptophyta</taxon>
        <taxon>Embryophyta</taxon>
        <taxon>Tracheophyta</taxon>
        <taxon>Spermatophyta</taxon>
        <taxon>Magnoliopsida</taxon>
        <taxon>Liliopsida</taxon>
        <taxon>Poales</taxon>
        <taxon>Poaceae</taxon>
        <taxon>PACMAD clade</taxon>
        <taxon>Panicoideae</taxon>
        <taxon>Andropogonodae</taxon>
        <taxon>Paspaleae</taxon>
        <taxon>Paspalinae</taxon>
        <taxon>Paspalum</taxon>
    </lineage>
</organism>
<dbReference type="Proteomes" id="UP001164776">
    <property type="component" value="Unassembled WGS sequence"/>
</dbReference>
<reference evidence="2 3" key="1">
    <citation type="submission" date="2022-10" db="EMBL/GenBank/DDBJ databases">
        <title>WGS assembly of Paspalum vaginatum 540-79.</title>
        <authorList>
            <person name="Sun G."/>
            <person name="Wase N."/>
            <person name="Shu S."/>
            <person name="Jenkins J."/>
            <person name="Zhou B."/>
            <person name="Torres-Rodriguez J."/>
            <person name="Chen C."/>
            <person name="Sandor L."/>
            <person name="Plott C."/>
            <person name="Yoshinga Y."/>
            <person name="Daum C."/>
            <person name="Qi P."/>
            <person name="Barry K."/>
            <person name="Lipzen A."/>
            <person name="Berry L."/>
            <person name="Pedersen C."/>
            <person name="Gottilla T."/>
            <person name="Foltz A."/>
            <person name="Yu H."/>
            <person name="O'Malley R."/>
            <person name="Zhang C."/>
            <person name="Devos K."/>
            <person name="Sigmon B."/>
            <person name="Yu B."/>
            <person name="Obata T."/>
            <person name="Schmutz J."/>
            <person name="Schnable J."/>
        </authorList>
    </citation>
    <scope>NUCLEOTIDE SEQUENCE [LARGE SCALE GENOMIC DNA]</scope>
    <source>
        <strain evidence="3">cv. 540-79</strain>
    </source>
</reference>
<keyword evidence="3" id="KW-1185">Reference proteome</keyword>
<dbReference type="AlphaFoldDB" id="A0A9W8CC46"/>
<feature type="region of interest" description="Disordered" evidence="1">
    <location>
        <begin position="199"/>
        <end position="280"/>
    </location>
</feature>